<keyword evidence="1" id="KW-0645">Protease</keyword>
<dbReference type="InterPro" id="IPR029045">
    <property type="entry name" value="ClpP/crotonase-like_dom_sf"/>
</dbReference>
<dbReference type="RefSeq" id="WP_254295098.1">
    <property type="nucleotide sequence ID" value="NZ_JAMLDX010000014.1"/>
</dbReference>
<dbReference type="GO" id="GO:0006508">
    <property type="term" value="P:proteolysis"/>
    <property type="evidence" value="ECO:0007669"/>
    <property type="project" value="UniProtKB-KW"/>
</dbReference>
<dbReference type="GO" id="GO:0008233">
    <property type="term" value="F:peptidase activity"/>
    <property type="evidence" value="ECO:0007669"/>
    <property type="project" value="UniProtKB-KW"/>
</dbReference>
<dbReference type="EMBL" id="JAMLDX010000014">
    <property type="protein sequence ID" value="MCP3732017.1"/>
    <property type="molecule type" value="Genomic_DNA"/>
</dbReference>
<proteinExistence type="predicted"/>
<organism evidence="1 2">
    <name type="scientific">Sphingomonas tagetis</name>
    <dbReference type="NCBI Taxonomy" id="2949092"/>
    <lineage>
        <taxon>Bacteria</taxon>
        <taxon>Pseudomonadati</taxon>
        <taxon>Pseudomonadota</taxon>
        <taxon>Alphaproteobacteria</taxon>
        <taxon>Sphingomonadales</taxon>
        <taxon>Sphingomonadaceae</taxon>
        <taxon>Sphingomonas</taxon>
    </lineage>
</organism>
<dbReference type="NCBIfam" id="NF045540">
    <property type="entry name" value="scaf_prot_MCP1"/>
    <property type="match status" value="1"/>
</dbReference>
<sequence>MIHNPWDCACGDATELRRAADQLDRIRDQIVGIYSKRTGISPADLITMLDEETWLTAQDALDQKFVTSLSEGLTVAACNVQPFGFRKVPESPRVTAMAMARFPRSATAAPSRPQEKTMDLYKTRAALVAAISAFQKDGGDKDEINKIKMSAIALDAQDALPATGALALAPPAAAPATETSVTALTAADVQNAVAAERSRVASIRALGKKHGVAEDVIDGLVNSETTLAAAREKILDELAERDDAQNIGHSSPARVTQDERDKFAEGAANWIMVRSGVADLVKKAAEAKGETVKIDPGEFRGVSMVDLARESLQMSGVRLTSRSPKEIMGQAFTARAAITQGTGDFPILLENVLHKILIASYTVTPDKWQRFCGKTTVTDFRTHQMYRRGTFGVLDSVNELGEFKQKPIPDGAREPLIASTKGNIITLSRQALINDDLGAFSDIATDLGRAAKLTIEVDVFAFINSNPNTSDGNAFFSAAHGNLRASGAAPTVAEVDAMRQLMASQKDISGNEFLEISPSIWLGPLSLGGAARVTNGSQYDPDTANKLQRTNIALGVYSDIVDTARLTGTAWYNFADPGVAPAIVVGFLDGVEEPFLDSEEGWRVDGTEWKVRLDYGVAGVNPQSAAKNNGA</sequence>
<accession>A0A9X2HKY2</accession>
<dbReference type="InterPro" id="IPR023562">
    <property type="entry name" value="ClpP/TepA"/>
</dbReference>
<keyword evidence="1" id="KW-0378">Hydrolase</keyword>
<protein>
    <submittedName>
        <fullName evidence="1">ATP-dependent Clp protease proteolytic subunit</fullName>
    </submittedName>
</protein>
<reference evidence="1" key="1">
    <citation type="submission" date="2022-05" db="EMBL/GenBank/DDBJ databases">
        <title>Sphingomonas sp. strain MG17 Genome sequencing and assembly.</title>
        <authorList>
            <person name="Kim I."/>
        </authorList>
    </citation>
    <scope>NUCLEOTIDE SEQUENCE</scope>
    <source>
        <strain evidence="1">MG17</strain>
    </source>
</reference>
<keyword evidence="2" id="KW-1185">Reference proteome</keyword>
<comment type="caution">
    <text evidence="1">The sequence shown here is derived from an EMBL/GenBank/DDBJ whole genome shotgun (WGS) entry which is preliminary data.</text>
</comment>
<evidence type="ECO:0000313" key="1">
    <source>
        <dbReference type="EMBL" id="MCP3732017.1"/>
    </source>
</evidence>
<dbReference type="SUPFAM" id="SSF52096">
    <property type="entry name" value="ClpP/crotonase"/>
    <property type="match status" value="1"/>
</dbReference>
<dbReference type="Proteomes" id="UP001139451">
    <property type="component" value="Unassembled WGS sequence"/>
</dbReference>
<name>A0A9X2HKY2_9SPHN</name>
<dbReference type="Gene3D" id="3.90.226.10">
    <property type="entry name" value="2-enoyl-CoA Hydratase, Chain A, domain 1"/>
    <property type="match status" value="1"/>
</dbReference>
<dbReference type="Pfam" id="PF00574">
    <property type="entry name" value="CLP_protease"/>
    <property type="match status" value="1"/>
</dbReference>
<dbReference type="AlphaFoldDB" id="A0A9X2HKY2"/>
<evidence type="ECO:0000313" key="2">
    <source>
        <dbReference type="Proteomes" id="UP001139451"/>
    </source>
</evidence>
<dbReference type="Pfam" id="PF25209">
    <property type="entry name" value="Phage_capsid_4"/>
    <property type="match status" value="1"/>
</dbReference>
<gene>
    <name evidence="1" type="ORF">M9978_16450</name>
</gene>